<evidence type="ECO:0000256" key="1">
    <source>
        <dbReference type="ARBA" id="ARBA00005947"/>
    </source>
</evidence>
<dbReference type="PANTHER" id="PTHR10625">
    <property type="entry name" value="HISTONE DEACETYLASE HDAC1-RELATED"/>
    <property type="match status" value="1"/>
</dbReference>
<dbReference type="CDD" id="cd11599">
    <property type="entry name" value="HDAC_classII_2"/>
    <property type="match status" value="1"/>
</dbReference>
<dbReference type="InterPro" id="IPR023696">
    <property type="entry name" value="Ureohydrolase_dom_sf"/>
</dbReference>
<reference evidence="3 4" key="1">
    <citation type="submission" date="2013-03" db="EMBL/GenBank/DDBJ databases">
        <title>Salinisphaera hydrothermalis C41B8 Genome Sequencing.</title>
        <authorList>
            <person name="Li C."/>
            <person name="Lai Q."/>
            <person name="Shao Z."/>
        </authorList>
    </citation>
    <scope>NUCLEOTIDE SEQUENCE [LARGE SCALE GENOMIC DNA]</scope>
    <source>
        <strain evidence="3 4">C41B8</strain>
    </source>
</reference>
<evidence type="ECO:0000313" key="4">
    <source>
        <dbReference type="Proteomes" id="UP000028302"/>
    </source>
</evidence>
<keyword evidence="4" id="KW-1185">Reference proteome</keyword>
<dbReference type="PANTHER" id="PTHR10625:SF10">
    <property type="entry name" value="HISTONE DEACETYLASE HDAC1"/>
    <property type="match status" value="1"/>
</dbReference>
<dbReference type="OrthoDB" id="9808367at2"/>
<name>A0A084IIC7_SALHC</name>
<dbReference type="AlphaFoldDB" id="A0A084IIC7"/>
<dbReference type="eggNOG" id="COG0123">
    <property type="taxonomic scope" value="Bacteria"/>
</dbReference>
<sequence>MGRGHPEAPGRLKAIEQGLDVVGIADRLDRREAPEAPLDAIKRVHDEFYVDELLAIAPTTGRVPIDGDTVLTPHTLAAARHAAGAGIAAVDAVLAGDAANAFCAVRPPGHHAEYARAMGFCFFNNIAIAAAHALAVGGLERVAILDFDVHHGNGTEDVFRHEPRVLFCSSYQNPLFPFTNDESVPGRLIKTPLRAGVGGSVFRRAVERDWLPALDEARPQLILVSAGFDAHRADPLADLNLEAEDFQWVTERITEAADRYCDGRIVSLLEGGYALDALAASAAVHVQTLLRAGER</sequence>
<dbReference type="Proteomes" id="UP000028302">
    <property type="component" value="Unassembled WGS sequence"/>
</dbReference>
<dbReference type="Gene3D" id="3.40.800.20">
    <property type="entry name" value="Histone deacetylase domain"/>
    <property type="match status" value="1"/>
</dbReference>
<protein>
    <submittedName>
        <fullName evidence="3">Deacetylase</fullName>
    </submittedName>
</protein>
<dbReference type="InterPro" id="IPR037138">
    <property type="entry name" value="His_deacetylse_dom_sf"/>
</dbReference>
<evidence type="ECO:0000313" key="3">
    <source>
        <dbReference type="EMBL" id="KEZ76461.1"/>
    </source>
</evidence>
<evidence type="ECO:0000259" key="2">
    <source>
        <dbReference type="Pfam" id="PF00850"/>
    </source>
</evidence>
<comment type="caution">
    <text evidence="3">The sequence shown here is derived from an EMBL/GenBank/DDBJ whole genome shotgun (WGS) entry which is preliminary data.</text>
</comment>
<dbReference type="GO" id="GO:0004407">
    <property type="term" value="F:histone deacetylase activity"/>
    <property type="evidence" value="ECO:0007669"/>
    <property type="project" value="TreeGrafter"/>
</dbReference>
<comment type="similarity">
    <text evidence="1">Belongs to the histone deacetylase family.</text>
</comment>
<dbReference type="PATRIC" id="fig|1304275.5.peg.3040"/>
<dbReference type="GO" id="GO:0040029">
    <property type="term" value="P:epigenetic regulation of gene expression"/>
    <property type="evidence" value="ECO:0007669"/>
    <property type="project" value="TreeGrafter"/>
</dbReference>
<dbReference type="InterPro" id="IPR023801">
    <property type="entry name" value="His_deacetylse_dom"/>
</dbReference>
<dbReference type="InterPro" id="IPR000286">
    <property type="entry name" value="HDACs"/>
</dbReference>
<gene>
    <name evidence="3" type="ORF">C41B8_14875</name>
</gene>
<feature type="domain" description="Histone deacetylase" evidence="2">
    <location>
        <begin position="5"/>
        <end position="289"/>
    </location>
</feature>
<accession>A0A084IIC7</accession>
<dbReference type="PRINTS" id="PR01270">
    <property type="entry name" value="HDASUPER"/>
</dbReference>
<dbReference type="SUPFAM" id="SSF52768">
    <property type="entry name" value="Arginase/deacetylase"/>
    <property type="match status" value="1"/>
</dbReference>
<organism evidence="3 4">
    <name type="scientific">Salinisphaera hydrothermalis (strain C41B8)</name>
    <dbReference type="NCBI Taxonomy" id="1304275"/>
    <lineage>
        <taxon>Bacteria</taxon>
        <taxon>Pseudomonadati</taxon>
        <taxon>Pseudomonadota</taxon>
        <taxon>Gammaproteobacteria</taxon>
        <taxon>Salinisphaerales</taxon>
        <taxon>Salinisphaeraceae</taxon>
        <taxon>Salinisphaera</taxon>
    </lineage>
</organism>
<proteinExistence type="inferred from homology"/>
<dbReference type="EMBL" id="APNK01000029">
    <property type="protein sequence ID" value="KEZ76461.1"/>
    <property type="molecule type" value="Genomic_DNA"/>
</dbReference>
<dbReference type="RefSeq" id="WP_084189063.1">
    <property type="nucleotide sequence ID" value="NZ_APNK01000029.1"/>
</dbReference>
<dbReference type="Pfam" id="PF00850">
    <property type="entry name" value="Hist_deacetyl"/>
    <property type="match status" value="1"/>
</dbReference>
<dbReference type="STRING" id="1304275.C41B8_14875"/>